<reference evidence="8" key="1">
    <citation type="submission" date="2022-09" db="EMBL/GenBank/DDBJ databases">
        <authorList>
            <person name="Yuan C."/>
            <person name="Ke Z."/>
        </authorList>
    </citation>
    <scope>NUCLEOTIDE SEQUENCE</scope>
    <source>
        <strain evidence="8">LB-8</strain>
    </source>
</reference>
<dbReference type="Pfam" id="PF00892">
    <property type="entry name" value="EamA"/>
    <property type="match status" value="2"/>
</dbReference>
<comment type="caution">
    <text evidence="8">The sequence shown here is derived from an EMBL/GenBank/DDBJ whole genome shotgun (WGS) entry which is preliminary data.</text>
</comment>
<evidence type="ECO:0000256" key="2">
    <source>
        <dbReference type="ARBA" id="ARBA00022475"/>
    </source>
</evidence>
<keyword evidence="5 6" id="KW-0472">Membrane</keyword>
<feature type="transmembrane region" description="Helical" evidence="6">
    <location>
        <begin position="185"/>
        <end position="203"/>
    </location>
</feature>
<gene>
    <name evidence="8" type="ORF">OCK74_16525</name>
</gene>
<feature type="transmembrane region" description="Helical" evidence="6">
    <location>
        <begin position="96"/>
        <end position="116"/>
    </location>
</feature>
<evidence type="ECO:0000313" key="9">
    <source>
        <dbReference type="Proteomes" id="UP001155483"/>
    </source>
</evidence>
<keyword evidence="4 6" id="KW-1133">Transmembrane helix</keyword>
<feature type="transmembrane region" description="Helical" evidence="6">
    <location>
        <begin position="153"/>
        <end position="173"/>
    </location>
</feature>
<feature type="domain" description="EamA" evidence="7">
    <location>
        <begin position="154"/>
        <end position="290"/>
    </location>
</feature>
<feature type="transmembrane region" description="Helical" evidence="6">
    <location>
        <begin position="68"/>
        <end position="90"/>
    </location>
</feature>
<evidence type="ECO:0000313" key="8">
    <source>
        <dbReference type="EMBL" id="MCU7550725.1"/>
    </source>
</evidence>
<feature type="transmembrane region" description="Helical" evidence="6">
    <location>
        <begin position="273"/>
        <end position="290"/>
    </location>
</feature>
<keyword evidence="3 6" id="KW-0812">Transmembrane</keyword>
<sequence>MKTTTKAHLAVLGTNFFFAANYTFIKYISPALIRPYALNVARVGGSLILFWIMWLMSKTSARIQKQHIGRFLLCGLTGVAINQTLFIKGITLTSTIHASLLVLATPLVITVIAFWALKERLNLAKGAGLLLGISGAALLVATKESSQHASNYLLGDLLILINSISYGAYFILVKPLMRAYSPLHVIRWVFVFGFLMILPFGWHEASEIPWGQFNATHFLSLFAIVFTGTFLAYYFTAYGLQHLGAGVTGTYIYTQPFFAVLISMIVLSEVLTVQKLLAAALIFSGVYLVNRK</sequence>
<feature type="transmembrane region" description="Helical" evidence="6">
    <location>
        <begin position="7"/>
        <end position="24"/>
    </location>
</feature>
<dbReference type="RefSeq" id="WP_279298163.1">
    <property type="nucleotide sequence ID" value="NZ_JAOTIF010000014.1"/>
</dbReference>
<proteinExistence type="predicted"/>
<dbReference type="InterPro" id="IPR000620">
    <property type="entry name" value="EamA_dom"/>
</dbReference>
<dbReference type="SUPFAM" id="SSF103481">
    <property type="entry name" value="Multidrug resistance efflux transporter EmrE"/>
    <property type="match status" value="2"/>
</dbReference>
<feature type="transmembrane region" description="Helical" evidence="6">
    <location>
        <begin position="36"/>
        <end position="56"/>
    </location>
</feature>
<keyword evidence="9" id="KW-1185">Reference proteome</keyword>
<reference evidence="8" key="2">
    <citation type="submission" date="2023-04" db="EMBL/GenBank/DDBJ databases">
        <title>Paracnuella aquatica gen. nov., sp. nov., a member of the family Chitinophagaceae isolated from a hot spring.</title>
        <authorList>
            <person name="Wang C."/>
        </authorList>
    </citation>
    <scope>NUCLEOTIDE SEQUENCE</scope>
    <source>
        <strain evidence="8">LB-8</strain>
    </source>
</reference>
<dbReference type="InterPro" id="IPR050638">
    <property type="entry name" value="AA-Vitamin_Transporters"/>
</dbReference>
<dbReference type="PANTHER" id="PTHR32322:SF18">
    <property type="entry name" value="S-ADENOSYLMETHIONINE_S-ADENOSYLHOMOCYSTEINE TRANSPORTER"/>
    <property type="match status" value="1"/>
</dbReference>
<keyword evidence="2" id="KW-1003">Cell membrane</keyword>
<feature type="domain" description="EamA" evidence="7">
    <location>
        <begin position="6"/>
        <end position="140"/>
    </location>
</feature>
<protein>
    <submittedName>
        <fullName evidence="8">DMT family transporter</fullName>
    </submittedName>
</protein>
<comment type="subcellular location">
    <subcellularLocation>
        <location evidence="1">Cell membrane</location>
        <topology evidence="1">Multi-pass membrane protein</topology>
    </subcellularLocation>
</comment>
<evidence type="ECO:0000256" key="3">
    <source>
        <dbReference type="ARBA" id="ARBA00022692"/>
    </source>
</evidence>
<evidence type="ECO:0000256" key="5">
    <source>
        <dbReference type="ARBA" id="ARBA00023136"/>
    </source>
</evidence>
<dbReference type="AlphaFoldDB" id="A0A9X2XX78"/>
<dbReference type="PANTHER" id="PTHR32322">
    <property type="entry name" value="INNER MEMBRANE TRANSPORTER"/>
    <property type="match status" value="1"/>
</dbReference>
<evidence type="ECO:0000256" key="4">
    <source>
        <dbReference type="ARBA" id="ARBA00022989"/>
    </source>
</evidence>
<evidence type="ECO:0000256" key="1">
    <source>
        <dbReference type="ARBA" id="ARBA00004651"/>
    </source>
</evidence>
<name>A0A9X2XX78_9BACT</name>
<feature type="transmembrane region" description="Helical" evidence="6">
    <location>
        <begin position="123"/>
        <end position="141"/>
    </location>
</feature>
<dbReference type="Proteomes" id="UP001155483">
    <property type="component" value="Unassembled WGS sequence"/>
</dbReference>
<accession>A0A9X2XX78</accession>
<evidence type="ECO:0000259" key="7">
    <source>
        <dbReference type="Pfam" id="PF00892"/>
    </source>
</evidence>
<feature type="transmembrane region" description="Helical" evidence="6">
    <location>
        <begin position="243"/>
        <end position="267"/>
    </location>
</feature>
<dbReference type="InterPro" id="IPR037185">
    <property type="entry name" value="EmrE-like"/>
</dbReference>
<dbReference type="EMBL" id="JAOTIF010000014">
    <property type="protein sequence ID" value="MCU7550725.1"/>
    <property type="molecule type" value="Genomic_DNA"/>
</dbReference>
<evidence type="ECO:0000256" key="6">
    <source>
        <dbReference type="SAM" id="Phobius"/>
    </source>
</evidence>
<organism evidence="8 9">
    <name type="scientific">Paraflavisolibacter caeni</name>
    <dbReference type="NCBI Taxonomy" id="2982496"/>
    <lineage>
        <taxon>Bacteria</taxon>
        <taxon>Pseudomonadati</taxon>
        <taxon>Bacteroidota</taxon>
        <taxon>Chitinophagia</taxon>
        <taxon>Chitinophagales</taxon>
        <taxon>Chitinophagaceae</taxon>
        <taxon>Paraflavisolibacter</taxon>
    </lineage>
</organism>
<dbReference type="Gene3D" id="1.10.3730.20">
    <property type="match status" value="1"/>
</dbReference>
<feature type="transmembrane region" description="Helical" evidence="6">
    <location>
        <begin position="215"/>
        <end position="236"/>
    </location>
</feature>
<dbReference type="GO" id="GO:0005886">
    <property type="term" value="C:plasma membrane"/>
    <property type="evidence" value="ECO:0007669"/>
    <property type="project" value="UniProtKB-SubCell"/>
</dbReference>